<evidence type="ECO:0000256" key="8">
    <source>
        <dbReference type="SAM" id="Phobius"/>
    </source>
</evidence>
<protein>
    <submittedName>
        <fullName evidence="9">Heme ABC transporter permease</fullName>
    </submittedName>
</protein>
<dbReference type="EMBL" id="PZPL01000001">
    <property type="protein sequence ID" value="PTL72534.1"/>
    <property type="molecule type" value="Genomic_DNA"/>
</dbReference>
<dbReference type="CDD" id="cd06550">
    <property type="entry name" value="TM_ABC_iron-siderophores_like"/>
    <property type="match status" value="1"/>
</dbReference>
<comment type="similarity">
    <text evidence="2">Belongs to the binding-protein-dependent transport system permease family. FecCD subfamily.</text>
</comment>
<evidence type="ECO:0000256" key="3">
    <source>
        <dbReference type="ARBA" id="ARBA00022448"/>
    </source>
</evidence>
<evidence type="ECO:0000256" key="1">
    <source>
        <dbReference type="ARBA" id="ARBA00004651"/>
    </source>
</evidence>
<feature type="transmembrane region" description="Helical" evidence="8">
    <location>
        <begin position="327"/>
        <end position="348"/>
    </location>
</feature>
<keyword evidence="6 8" id="KW-1133">Transmembrane helix</keyword>
<dbReference type="Gene3D" id="1.10.3470.10">
    <property type="entry name" value="ABC transporter involved in vitamin B12 uptake, BtuC"/>
    <property type="match status" value="1"/>
</dbReference>
<keyword evidence="4" id="KW-1003">Cell membrane</keyword>
<feature type="transmembrane region" description="Helical" evidence="8">
    <location>
        <begin position="143"/>
        <end position="162"/>
    </location>
</feature>
<dbReference type="AlphaFoldDB" id="A0A2T4USM6"/>
<gene>
    <name evidence="9" type="ORF">C1I63_06505</name>
</gene>
<keyword evidence="10" id="KW-1185">Reference proteome</keyword>
<organism evidence="9 10">
    <name type="scientific">Rathayibacter caricis DSM 15933</name>
    <dbReference type="NCBI Taxonomy" id="1328867"/>
    <lineage>
        <taxon>Bacteria</taxon>
        <taxon>Bacillati</taxon>
        <taxon>Actinomycetota</taxon>
        <taxon>Actinomycetes</taxon>
        <taxon>Micrococcales</taxon>
        <taxon>Microbacteriaceae</taxon>
        <taxon>Rathayibacter</taxon>
    </lineage>
</organism>
<comment type="subcellular location">
    <subcellularLocation>
        <location evidence="1">Cell membrane</location>
        <topology evidence="1">Multi-pass membrane protein</topology>
    </subcellularLocation>
</comment>
<dbReference type="FunFam" id="1.10.3470.10:FF:000001">
    <property type="entry name" value="Vitamin B12 ABC transporter permease BtuC"/>
    <property type="match status" value="1"/>
</dbReference>
<evidence type="ECO:0000256" key="7">
    <source>
        <dbReference type="ARBA" id="ARBA00023136"/>
    </source>
</evidence>
<dbReference type="InterPro" id="IPR037294">
    <property type="entry name" value="ABC_BtuC-like"/>
</dbReference>
<feature type="transmembrane region" description="Helical" evidence="8">
    <location>
        <begin position="299"/>
        <end position="321"/>
    </location>
</feature>
<keyword evidence="3" id="KW-0813">Transport</keyword>
<dbReference type="PANTHER" id="PTHR30472:SF25">
    <property type="entry name" value="ABC TRANSPORTER PERMEASE PROTEIN MJ0876-RELATED"/>
    <property type="match status" value="1"/>
</dbReference>
<feature type="transmembrane region" description="Helical" evidence="8">
    <location>
        <begin position="214"/>
        <end position="234"/>
    </location>
</feature>
<feature type="transmembrane region" description="Helical" evidence="8">
    <location>
        <begin position="260"/>
        <end position="287"/>
    </location>
</feature>
<dbReference type="GO" id="GO:0022857">
    <property type="term" value="F:transmembrane transporter activity"/>
    <property type="evidence" value="ECO:0007669"/>
    <property type="project" value="InterPro"/>
</dbReference>
<dbReference type="Pfam" id="PF01032">
    <property type="entry name" value="FecCD"/>
    <property type="match status" value="1"/>
</dbReference>
<feature type="transmembrane region" description="Helical" evidence="8">
    <location>
        <begin position="84"/>
        <end position="105"/>
    </location>
</feature>
<evidence type="ECO:0000256" key="4">
    <source>
        <dbReference type="ARBA" id="ARBA00022475"/>
    </source>
</evidence>
<accession>A0A2T4USM6</accession>
<comment type="caution">
    <text evidence="9">The sequence shown here is derived from an EMBL/GenBank/DDBJ whole genome shotgun (WGS) entry which is preliminary data.</text>
</comment>
<sequence length="359" mass="36456">MTTAVAPARLGRPALVTAGLTGALVVVAVVSAGLGQLSVPPAQILGSIAQHLNDALGVRLLPVLELPAHVNGDATLWAIRFPRITMAAVVGAALAVGGAVMQGVFRNPLAEPGVVGVSSGAALAASAVIVFGLNVFGPLTAPVFAFVGGLAATLLVYLTARAGGRTEVVTLVLTGIAVNAVGGAGIALMTFLGTTQQREQIVFWQLGSLNGTRWQDVAIVLPITVVGVVAASLLSRRLDLLALGERQAQHLGVPIERTRIAAIVVVAALTSAAVALCGIIAFVGLVVPHLLRMLLGPAHRALIGTSAIGGALLLVCADAVARTAVPYADLPIGMLTAIVGGPFFFWLLRRARVRSGGWA</sequence>
<dbReference type="PANTHER" id="PTHR30472">
    <property type="entry name" value="FERRIC ENTEROBACTIN TRANSPORT SYSTEM PERMEASE PROTEIN"/>
    <property type="match status" value="1"/>
</dbReference>
<dbReference type="GO" id="GO:0005886">
    <property type="term" value="C:plasma membrane"/>
    <property type="evidence" value="ECO:0007669"/>
    <property type="project" value="UniProtKB-SubCell"/>
</dbReference>
<keyword evidence="7 8" id="KW-0472">Membrane</keyword>
<feature type="transmembrane region" description="Helical" evidence="8">
    <location>
        <begin position="168"/>
        <end position="193"/>
    </location>
</feature>
<dbReference type="Proteomes" id="UP000241085">
    <property type="component" value="Unassembled WGS sequence"/>
</dbReference>
<evidence type="ECO:0000256" key="6">
    <source>
        <dbReference type="ARBA" id="ARBA00022989"/>
    </source>
</evidence>
<evidence type="ECO:0000256" key="5">
    <source>
        <dbReference type="ARBA" id="ARBA00022692"/>
    </source>
</evidence>
<proteinExistence type="inferred from homology"/>
<dbReference type="RefSeq" id="WP_107574223.1">
    <property type="nucleotide sequence ID" value="NZ_PZPL01000001.1"/>
</dbReference>
<dbReference type="InterPro" id="IPR000522">
    <property type="entry name" value="ABC_transptr_permease_BtuC"/>
</dbReference>
<feature type="transmembrane region" description="Helical" evidence="8">
    <location>
        <begin position="14"/>
        <end position="34"/>
    </location>
</feature>
<evidence type="ECO:0000313" key="9">
    <source>
        <dbReference type="EMBL" id="PTL72534.1"/>
    </source>
</evidence>
<dbReference type="GO" id="GO:0033214">
    <property type="term" value="P:siderophore-iron import into cell"/>
    <property type="evidence" value="ECO:0007669"/>
    <property type="project" value="TreeGrafter"/>
</dbReference>
<name>A0A2T4USM6_9MICO</name>
<reference evidence="9 10" key="1">
    <citation type="submission" date="2018-03" db="EMBL/GenBank/DDBJ databases">
        <title>Bacteriophage NCPPB3778 and a type I-E CRISPR drive the evolution of the US Biological Select Agent, Rathayibacter toxicus.</title>
        <authorList>
            <person name="Davis E.W.II."/>
            <person name="Tabima J.F."/>
            <person name="Weisberg A.J."/>
            <person name="Dantas Lopes L."/>
            <person name="Wiseman M.S."/>
            <person name="Wiseman M.S."/>
            <person name="Pupko T."/>
            <person name="Belcher M.S."/>
            <person name="Sechler A.J."/>
            <person name="Tancos M.A."/>
            <person name="Schroeder B.K."/>
            <person name="Murray T.D."/>
            <person name="Luster D.G."/>
            <person name="Schneider W.L."/>
            <person name="Rogers E."/>
            <person name="Andreote F.D."/>
            <person name="Grunwald N.J."/>
            <person name="Putnam M.L."/>
            <person name="Chang J.H."/>
        </authorList>
    </citation>
    <scope>NUCLEOTIDE SEQUENCE [LARGE SCALE GENOMIC DNA]</scope>
    <source>
        <strain evidence="9 10">DSM 15933</strain>
    </source>
</reference>
<keyword evidence="5 8" id="KW-0812">Transmembrane</keyword>
<feature type="transmembrane region" description="Helical" evidence="8">
    <location>
        <begin position="117"/>
        <end position="136"/>
    </location>
</feature>
<evidence type="ECO:0000313" key="10">
    <source>
        <dbReference type="Proteomes" id="UP000241085"/>
    </source>
</evidence>
<evidence type="ECO:0000256" key="2">
    <source>
        <dbReference type="ARBA" id="ARBA00007935"/>
    </source>
</evidence>
<dbReference type="SUPFAM" id="SSF81345">
    <property type="entry name" value="ABC transporter involved in vitamin B12 uptake, BtuC"/>
    <property type="match status" value="1"/>
</dbReference>